<gene>
    <name evidence="2" type="ORF">GCM10010915_24920</name>
</gene>
<organism evidence="2 3">
    <name type="scientific">Microbacterium faecale</name>
    <dbReference type="NCBI Taxonomy" id="1804630"/>
    <lineage>
        <taxon>Bacteria</taxon>
        <taxon>Bacillati</taxon>
        <taxon>Actinomycetota</taxon>
        <taxon>Actinomycetes</taxon>
        <taxon>Micrococcales</taxon>
        <taxon>Microbacteriaceae</taxon>
        <taxon>Microbacterium</taxon>
    </lineage>
</organism>
<keyword evidence="1" id="KW-0472">Membrane</keyword>
<sequence length="123" mass="12613">METMGLVIAALAGLAIAAIGVLYLVRPRMMATVFGLPALPHEDATPWLRLKGIRDLTTGVVAGVLLLLAPPTVIGWILLAFAIIPVGDAAIVLAARGDTKAAWGIHGTTAAIMTVGAILLINA</sequence>
<name>A0A916YFR8_9MICO</name>
<evidence type="ECO:0000313" key="3">
    <source>
        <dbReference type="Proteomes" id="UP000633205"/>
    </source>
</evidence>
<accession>A0A916YFR8</accession>
<evidence type="ECO:0000256" key="1">
    <source>
        <dbReference type="SAM" id="Phobius"/>
    </source>
</evidence>
<feature type="transmembrane region" description="Helical" evidence="1">
    <location>
        <begin position="59"/>
        <end position="83"/>
    </location>
</feature>
<protein>
    <submittedName>
        <fullName evidence="2">Membrane protein</fullName>
    </submittedName>
</protein>
<comment type="caution">
    <text evidence="2">The sequence shown here is derived from an EMBL/GenBank/DDBJ whole genome shotgun (WGS) entry which is preliminary data.</text>
</comment>
<dbReference type="AlphaFoldDB" id="A0A916YFR8"/>
<dbReference type="InterPro" id="IPR025363">
    <property type="entry name" value="DUF4267"/>
</dbReference>
<keyword evidence="3" id="KW-1185">Reference proteome</keyword>
<dbReference type="Proteomes" id="UP000633205">
    <property type="component" value="Unassembled WGS sequence"/>
</dbReference>
<keyword evidence="1" id="KW-0812">Transmembrane</keyword>
<feature type="transmembrane region" description="Helical" evidence="1">
    <location>
        <begin position="103"/>
        <end position="121"/>
    </location>
</feature>
<dbReference type="EMBL" id="BMHO01000001">
    <property type="protein sequence ID" value="GGD42843.1"/>
    <property type="molecule type" value="Genomic_DNA"/>
</dbReference>
<keyword evidence="1" id="KW-1133">Transmembrane helix</keyword>
<reference evidence="2" key="1">
    <citation type="journal article" date="2014" name="Int. J. Syst. Evol. Microbiol.">
        <title>Complete genome sequence of Corynebacterium casei LMG S-19264T (=DSM 44701T), isolated from a smear-ripened cheese.</title>
        <authorList>
            <consortium name="US DOE Joint Genome Institute (JGI-PGF)"/>
            <person name="Walter F."/>
            <person name="Albersmeier A."/>
            <person name="Kalinowski J."/>
            <person name="Ruckert C."/>
        </authorList>
    </citation>
    <scope>NUCLEOTIDE SEQUENCE</scope>
    <source>
        <strain evidence="2">CGMCC 1.15152</strain>
    </source>
</reference>
<evidence type="ECO:0000313" key="2">
    <source>
        <dbReference type="EMBL" id="GGD42843.1"/>
    </source>
</evidence>
<dbReference type="Pfam" id="PF14087">
    <property type="entry name" value="DUF4267"/>
    <property type="match status" value="1"/>
</dbReference>
<feature type="transmembrane region" description="Helical" evidence="1">
    <location>
        <begin position="6"/>
        <end position="25"/>
    </location>
</feature>
<reference evidence="2" key="2">
    <citation type="submission" date="2020-09" db="EMBL/GenBank/DDBJ databases">
        <authorList>
            <person name="Sun Q."/>
            <person name="Zhou Y."/>
        </authorList>
    </citation>
    <scope>NUCLEOTIDE SEQUENCE</scope>
    <source>
        <strain evidence="2">CGMCC 1.15152</strain>
    </source>
</reference>
<proteinExistence type="predicted"/>